<evidence type="ECO:0000313" key="2">
    <source>
        <dbReference type="EMBL" id="KAL3505501.1"/>
    </source>
</evidence>
<evidence type="ECO:0000256" key="1">
    <source>
        <dbReference type="SAM" id="Phobius"/>
    </source>
</evidence>
<name>A0ABD2YEV7_9GENT</name>
<dbReference type="Proteomes" id="UP001630127">
    <property type="component" value="Unassembled WGS sequence"/>
</dbReference>
<proteinExistence type="predicted"/>
<reference evidence="2 3" key="1">
    <citation type="submission" date="2024-11" db="EMBL/GenBank/DDBJ databases">
        <title>A near-complete genome assembly of Cinchona calisaya.</title>
        <authorList>
            <person name="Lian D.C."/>
            <person name="Zhao X.W."/>
            <person name="Wei L."/>
        </authorList>
    </citation>
    <scope>NUCLEOTIDE SEQUENCE [LARGE SCALE GENOMIC DNA]</scope>
    <source>
        <tissue evidence="2">Nenye</tissue>
    </source>
</reference>
<sequence>MAVISAHSRPVEYVDKIAIRLYPYLHPYIDQCRFVWYLIVGVYFFAWSTSGYLTFILITPTFQSHVKWLGFHGANYFSGFLILGYYAILVQLVRMGKFPVFKWSLNELACFGLPIAVVYFTKYCEENSVTLYEPMMLFMWGWVFLLSLLAISEDYSFLDNFVALTLVITFKRYPSKFGWLCWTVLPGLCRRVFPNVTKVFIKINERKISEEAERRQENVVTLLASGVRY</sequence>
<keyword evidence="1" id="KW-1133">Transmembrane helix</keyword>
<feature type="transmembrane region" description="Helical" evidence="1">
    <location>
        <begin position="105"/>
        <end position="123"/>
    </location>
</feature>
<feature type="transmembrane region" description="Helical" evidence="1">
    <location>
        <begin position="135"/>
        <end position="151"/>
    </location>
</feature>
<protein>
    <submittedName>
        <fullName evidence="2">Uncharacterized protein</fullName>
    </submittedName>
</protein>
<organism evidence="2 3">
    <name type="scientific">Cinchona calisaya</name>
    <dbReference type="NCBI Taxonomy" id="153742"/>
    <lineage>
        <taxon>Eukaryota</taxon>
        <taxon>Viridiplantae</taxon>
        <taxon>Streptophyta</taxon>
        <taxon>Embryophyta</taxon>
        <taxon>Tracheophyta</taxon>
        <taxon>Spermatophyta</taxon>
        <taxon>Magnoliopsida</taxon>
        <taxon>eudicotyledons</taxon>
        <taxon>Gunneridae</taxon>
        <taxon>Pentapetalae</taxon>
        <taxon>asterids</taxon>
        <taxon>lamiids</taxon>
        <taxon>Gentianales</taxon>
        <taxon>Rubiaceae</taxon>
        <taxon>Cinchonoideae</taxon>
        <taxon>Cinchoneae</taxon>
        <taxon>Cinchona</taxon>
    </lineage>
</organism>
<dbReference type="AlphaFoldDB" id="A0ABD2YEV7"/>
<keyword evidence="1" id="KW-0812">Transmembrane</keyword>
<dbReference type="EMBL" id="JBJUIK010000014">
    <property type="protein sequence ID" value="KAL3505501.1"/>
    <property type="molecule type" value="Genomic_DNA"/>
</dbReference>
<keyword evidence="3" id="KW-1185">Reference proteome</keyword>
<evidence type="ECO:0000313" key="3">
    <source>
        <dbReference type="Proteomes" id="UP001630127"/>
    </source>
</evidence>
<gene>
    <name evidence="2" type="ORF">ACH5RR_035342</name>
</gene>
<keyword evidence="1" id="KW-0472">Membrane</keyword>
<feature type="transmembrane region" description="Helical" evidence="1">
    <location>
        <begin position="74"/>
        <end position="93"/>
    </location>
</feature>
<feature type="transmembrane region" description="Helical" evidence="1">
    <location>
        <begin position="34"/>
        <end position="62"/>
    </location>
</feature>
<comment type="caution">
    <text evidence="2">The sequence shown here is derived from an EMBL/GenBank/DDBJ whole genome shotgun (WGS) entry which is preliminary data.</text>
</comment>
<accession>A0ABD2YEV7</accession>